<keyword evidence="8" id="KW-1185">Reference proteome</keyword>
<dbReference type="PANTHER" id="PTHR32004">
    <property type="entry name" value="TRNA LIGASE"/>
    <property type="match status" value="1"/>
</dbReference>
<evidence type="ECO:0000259" key="4">
    <source>
        <dbReference type="Pfam" id="PF08302"/>
    </source>
</evidence>
<dbReference type="HOGENOM" id="CLU_010316_0_0_1"/>
<dbReference type="Gene3D" id="3.40.50.300">
    <property type="entry name" value="P-loop containing nucleotide triphosphate hydrolases"/>
    <property type="match status" value="1"/>
</dbReference>
<name>A0A067M9Y7_BOTB1</name>
<comment type="similarity">
    <text evidence="1">Belongs to the TRL1 family.</text>
</comment>
<dbReference type="SUPFAM" id="SSF52540">
    <property type="entry name" value="P-loop containing nucleoside triphosphate hydrolases"/>
    <property type="match status" value="1"/>
</dbReference>
<dbReference type="GO" id="GO:0006388">
    <property type="term" value="P:tRNA splicing, via endonucleolytic cleavage and ligation"/>
    <property type="evidence" value="ECO:0007669"/>
    <property type="project" value="UniProtKB-UniRule"/>
</dbReference>
<dbReference type="InterPro" id="IPR012387">
    <property type="entry name" value="Trl1_fun"/>
</dbReference>
<dbReference type="InParanoid" id="A0A067M9Y7"/>
<dbReference type="PANTHER" id="PTHR32004:SF1">
    <property type="entry name" value="TRNA LIGASE"/>
    <property type="match status" value="1"/>
</dbReference>
<accession>A0A067M9Y7</accession>
<dbReference type="FunCoup" id="A0A067M9Y7">
    <property type="interactions" value="209"/>
</dbReference>
<dbReference type="AlphaFoldDB" id="A0A067M9Y7"/>
<evidence type="ECO:0000313" key="8">
    <source>
        <dbReference type="Proteomes" id="UP000027195"/>
    </source>
</evidence>
<dbReference type="PIRSF" id="PIRSF019634">
    <property type="entry name" value="tRNA_lig_yeast"/>
    <property type="match status" value="1"/>
</dbReference>
<dbReference type="GO" id="GO:0005524">
    <property type="term" value="F:ATP binding"/>
    <property type="evidence" value="ECO:0007669"/>
    <property type="project" value="UniProtKB-UniRule"/>
</dbReference>
<feature type="domain" description="tRNA ligase kinase" evidence="5">
    <location>
        <begin position="482"/>
        <end position="632"/>
    </location>
</feature>
<dbReference type="OrthoDB" id="276239at2759"/>
<evidence type="ECO:0000256" key="2">
    <source>
        <dbReference type="PIRSR" id="PIRSR019634-50"/>
    </source>
</evidence>
<proteinExistence type="inferred from homology"/>
<gene>
    <name evidence="7" type="ORF">BOTBODRAFT_57305</name>
</gene>
<evidence type="ECO:0000256" key="1">
    <source>
        <dbReference type="PIRNR" id="PIRNR019634"/>
    </source>
</evidence>
<feature type="domain" description="T4 RNA ligase 1-like N-terminal" evidence="6">
    <location>
        <begin position="144"/>
        <end position="380"/>
    </location>
</feature>
<dbReference type="EC" id="6.5.1.3" evidence="1"/>
<feature type="region of interest" description="Disordered" evidence="3">
    <location>
        <begin position="118"/>
        <end position="148"/>
    </location>
</feature>
<keyword evidence="1" id="KW-0819">tRNA processing</keyword>
<evidence type="ECO:0000256" key="3">
    <source>
        <dbReference type="SAM" id="MobiDB-lite"/>
    </source>
</evidence>
<comment type="catalytic activity">
    <reaction evidence="1">
        <text>ATP + (ribonucleotide)n-3'-hydroxyl + 5'-phospho-(ribonucleotide)m = (ribonucleotide)n+m + AMP + diphosphate.</text>
        <dbReference type="EC" id="6.5.1.3"/>
    </reaction>
</comment>
<evidence type="ECO:0000259" key="6">
    <source>
        <dbReference type="Pfam" id="PF09511"/>
    </source>
</evidence>
<dbReference type="Pfam" id="PF09511">
    <property type="entry name" value="RNA_lig_T4_1"/>
    <property type="match status" value="1"/>
</dbReference>
<sequence length="859" mass="95893">MATAHSEPEPYTESAEDTSYLITTLVRLAKEQPKLVRSTARPAPADPARILRSWKMNEYKYATIPCPFPTLARGLFTEWVPAPVVEGLSGEEEGAKREVKERVKGLTDDVLEGVVRGFGEGEKVEDANEDEDEDYDTGESPTESKSKGMHRIIARGYDKFFNIGEVPWTEWDSLERHTSAPYDLTLKSNGCIIFIAALDSSKLVVASKHAIGPNDNMEISHAQMGEKWLRKHLAAKGKTEAVLAARLLKENLTAVAELCDDSFEEHVLPYPTHLSGLHLHGLNRNTAAFSTLPPAEVEAFAHEWGFFPTPTTTLPTIVAVREFSDEVAKTGMWNGEAVEGFVVRTRVAVPSGGNSRAKASPPYPPSSNFFFKIKFQEPYLMYRDWREITKMILTQRNKGQEINIPKSKLQRKETILYRQWVEAEIEKRPRDFEGFAKGRGIIATRKRFLSWMENEEAVAALEKLSPTQVAKKREVKDWKKTVIVPIAVPGCGKTSVGVALSHIFGWAHTQSDDVMTKKTASKFEGSISDLLRKNDVVFADRNNHLVTHRTGIRTVASKFSGGPVRLIALHWPLSLPLTTVHRICGDRVAIRGDNHQSLRADEDKGHEEIIWKFITGAEELDENEVDDVIEMDVREDLETSIRRAAEELARLLNLDFPSTDQIADGFDAARGYKTTLRKDMTSARRDPTRYFGFLIEIDLEDVVTKALLGSESATGAQIWGKLKKDKRIIRRPHITIVHAKNLPGEQQLWDRCYALRNLELPPLFKFNLGSVVFNDRVMAISVDSLSVDGDTGGGEGAELLKSFSGTLVGQWHITVGTVSEDVPPYEGSHLVRGWRSDRAFAESIELKGATAAGRVKGLS</sequence>
<dbReference type="GO" id="GO:0003972">
    <property type="term" value="F:RNA ligase (ATP) activity"/>
    <property type="evidence" value="ECO:0007669"/>
    <property type="project" value="UniProtKB-UniRule"/>
</dbReference>
<evidence type="ECO:0000313" key="7">
    <source>
        <dbReference type="EMBL" id="KDQ11520.1"/>
    </source>
</evidence>
<dbReference type="InterPro" id="IPR015966">
    <property type="entry name" value="tRNA_lig_kin_fungi"/>
</dbReference>
<feature type="active site" description="N6-AMP-lysine intermediate" evidence="2">
    <location>
        <position position="187"/>
    </location>
</feature>
<feature type="compositionally biased region" description="Acidic residues" evidence="3">
    <location>
        <begin position="127"/>
        <end position="137"/>
    </location>
</feature>
<keyword evidence="1" id="KW-0436">Ligase</keyword>
<dbReference type="EMBL" id="KL198057">
    <property type="protein sequence ID" value="KDQ11520.1"/>
    <property type="molecule type" value="Genomic_DNA"/>
</dbReference>
<dbReference type="GO" id="GO:0008081">
    <property type="term" value="F:phosphoric diester hydrolase activity"/>
    <property type="evidence" value="ECO:0007669"/>
    <property type="project" value="InterPro"/>
</dbReference>
<reference evidence="8" key="1">
    <citation type="journal article" date="2014" name="Proc. Natl. Acad. Sci. U.S.A.">
        <title>Extensive sampling of basidiomycete genomes demonstrates inadequacy of the white-rot/brown-rot paradigm for wood decay fungi.</title>
        <authorList>
            <person name="Riley R."/>
            <person name="Salamov A.A."/>
            <person name="Brown D.W."/>
            <person name="Nagy L.G."/>
            <person name="Floudas D."/>
            <person name="Held B.W."/>
            <person name="Levasseur A."/>
            <person name="Lombard V."/>
            <person name="Morin E."/>
            <person name="Otillar R."/>
            <person name="Lindquist E.A."/>
            <person name="Sun H."/>
            <person name="LaButti K.M."/>
            <person name="Schmutz J."/>
            <person name="Jabbour D."/>
            <person name="Luo H."/>
            <person name="Baker S.E."/>
            <person name="Pisabarro A.G."/>
            <person name="Walton J.D."/>
            <person name="Blanchette R.A."/>
            <person name="Henrissat B."/>
            <person name="Martin F."/>
            <person name="Cullen D."/>
            <person name="Hibbett D.S."/>
            <person name="Grigoriev I.V."/>
        </authorList>
    </citation>
    <scope>NUCLEOTIDE SEQUENCE [LARGE SCALE GENOMIC DNA]</scope>
    <source>
        <strain evidence="8">FD-172 SS1</strain>
    </source>
</reference>
<organism evidence="7 8">
    <name type="scientific">Botryobasidium botryosum (strain FD-172 SS1)</name>
    <dbReference type="NCBI Taxonomy" id="930990"/>
    <lineage>
        <taxon>Eukaryota</taxon>
        <taxon>Fungi</taxon>
        <taxon>Dikarya</taxon>
        <taxon>Basidiomycota</taxon>
        <taxon>Agaricomycotina</taxon>
        <taxon>Agaricomycetes</taxon>
        <taxon>Cantharellales</taxon>
        <taxon>Botryobasidiaceae</taxon>
        <taxon>Botryobasidium</taxon>
    </lineage>
</organism>
<dbReference type="GO" id="GO:0005634">
    <property type="term" value="C:nucleus"/>
    <property type="evidence" value="ECO:0007669"/>
    <property type="project" value="TreeGrafter"/>
</dbReference>
<protein>
    <recommendedName>
        <fullName evidence="1">tRNA ligase</fullName>
        <ecNumber evidence="1">6.5.1.3</ecNumber>
    </recommendedName>
</protein>
<dbReference type="Pfam" id="PF08303">
    <property type="entry name" value="tRNA_lig_kinase"/>
    <property type="match status" value="1"/>
</dbReference>
<evidence type="ECO:0000259" key="5">
    <source>
        <dbReference type="Pfam" id="PF08303"/>
    </source>
</evidence>
<dbReference type="InterPro" id="IPR027417">
    <property type="entry name" value="P-loop_NTPase"/>
</dbReference>
<dbReference type="Proteomes" id="UP000027195">
    <property type="component" value="Unassembled WGS sequence"/>
</dbReference>
<dbReference type="Pfam" id="PF08302">
    <property type="entry name" value="tRNA_lig_CPD"/>
    <property type="match status" value="1"/>
</dbReference>
<dbReference type="InterPro" id="IPR015965">
    <property type="entry name" value="tRNA_lig_PDEase"/>
</dbReference>
<feature type="domain" description="tRNA ligase phosphodiesterase" evidence="4">
    <location>
        <begin position="634"/>
        <end position="839"/>
    </location>
</feature>
<dbReference type="STRING" id="930990.A0A067M9Y7"/>
<dbReference type="GO" id="GO:0051730">
    <property type="term" value="F:GTP-dependent polyribonucleotide 5'-hydroxyl-kinase activity"/>
    <property type="evidence" value="ECO:0007669"/>
    <property type="project" value="InterPro"/>
</dbReference>
<dbReference type="InterPro" id="IPR019039">
    <property type="entry name" value="T4-Rnl1-like_N"/>
</dbReference>